<comment type="caution">
    <text evidence="3">The sequence shown here is derived from an EMBL/GenBank/DDBJ whole genome shotgun (WGS) entry which is preliminary data.</text>
</comment>
<dbReference type="InterPro" id="IPR036875">
    <property type="entry name" value="Znf_CCHC_sf"/>
</dbReference>
<dbReference type="AlphaFoldDB" id="A0AA47MQ97"/>
<protein>
    <recommendedName>
        <fullName evidence="2">CCHC-type domain-containing protein</fullName>
    </recommendedName>
</protein>
<dbReference type="SMART" id="SM00343">
    <property type="entry name" value="ZnF_C2HC"/>
    <property type="match status" value="1"/>
</dbReference>
<gene>
    <name evidence="3" type="ORF">N1851_017414</name>
</gene>
<accession>A0AA47MQ97</accession>
<evidence type="ECO:0000259" key="2">
    <source>
        <dbReference type="PROSITE" id="PS50158"/>
    </source>
</evidence>
<dbReference type="InterPro" id="IPR001878">
    <property type="entry name" value="Znf_CCHC"/>
</dbReference>
<dbReference type="SUPFAM" id="SSF57756">
    <property type="entry name" value="Retrovirus zinc finger-like domains"/>
    <property type="match status" value="1"/>
</dbReference>
<keyword evidence="1" id="KW-0479">Metal-binding</keyword>
<dbReference type="Gene3D" id="4.10.60.10">
    <property type="entry name" value="Zinc finger, CCHC-type"/>
    <property type="match status" value="1"/>
</dbReference>
<evidence type="ECO:0000256" key="1">
    <source>
        <dbReference type="PROSITE-ProRule" id="PRU00047"/>
    </source>
</evidence>
<proteinExistence type="predicted"/>
<keyword evidence="4" id="KW-1185">Reference proteome</keyword>
<name>A0AA47MQ97_MERPO</name>
<dbReference type="PANTHER" id="PTHR47481:SF31">
    <property type="entry name" value="OS01G0873500 PROTEIN"/>
    <property type="match status" value="1"/>
</dbReference>
<evidence type="ECO:0000313" key="4">
    <source>
        <dbReference type="Proteomes" id="UP001174136"/>
    </source>
</evidence>
<organism evidence="3 4">
    <name type="scientific">Merluccius polli</name>
    <name type="common">Benguela hake</name>
    <name type="synonym">Merluccius cadenati</name>
    <dbReference type="NCBI Taxonomy" id="89951"/>
    <lineage>
        <taxon>Eukaryota</taxon>
        <taxon>Metazoa</taxon>
        <taxon>Chordata</taxon>
        <taxon>Craniata</taxon>
        <taxon>Vertebrata</taxon>
        <taxon>Euteleostomi</taxon>
        <taxon>Actinopterygii</taxon>
        <taxon>Neopterygii</taxon>
        <taxon>Teleostei</taxon>
        <taxon>Neoteleostei</taxon>
        <taxon>Acanthomorphata</taxon>
        <taxon>Zeiogadaria</taxon>
        <taxon>Gadariae</taxon>
        <taxon>Gadiformes</taxon>
        <taxon>Gadoidei</taxon>
        <taxon>Merlucciidae</taxon>
        <taxon>Merluccius</taxon>
    </lineage>
</organism>
<keyword evidence="1" id="KW-0863">Zinc-finger</keyword>
<dbReference type="EMBL" id="JAOPHQ010003150">
    <property type="protein sequence ID" value="KAK0144210.1"/>
    <property type="molecule type" value="Genomic_DNA"/>
</dbReference>
<dbReference type="Pfam" id="PF00098">
    <property type="entry name" value="zf-CCHC"/>
    <property type="match status" value="1"/>
</dbReference>
<evidence type="ECO:0000313" key="3">
    <source>
        <dbReference type="EMBL" id="KAK0144210.1"/>
    </source>
</evidence>
<dbReference type="Pfam" id="PF14223">
    <property type="entry name" value="Retrotran_gag_2"/>
    <property type="match status" value="1"/>
</dbReference>
<keyword evidence="1" id="KW-0862">Zinc</keyword>
<reference evidence="3" key="1">
    <citation type="journal article" date="2023" name="Front. Mar. Sci.">
        <title>A new Merluccius polli reference genome to investigate the effects of global change in West African waters.</title>
        <authorList>
            <person name="Mateo J.L."/>
            <person name="Blanco-Fernandez C."/>
            <person name="Garcia-Vazquez E."/>
            <person name="Machado-Schiaffino G."/>
        </authorList>
    </citation>
    <scope>NUCLEOTIDE SEQUENCE</scope>
    <source>
        <strain evidence="3">C29</strain>
        <tissue evidence="3">Fin</tissue>
    </source>
</reference>
<feature type="domain" description="CCHC-type" evidence="2">
    <location>
        <begin position="229"/>
        <end position="244"/>
    </location>
</feature>
<dbReference type="PROSITE" id="PS50158">
    <property type="entry name" value="ZF_CCHC"/>
    <property type="match status" value="1"/>
</dbReference>
<sequence length="370" mass="41490">MAGAGTLQQQIVFDGTEDKYDLWEMRFLSRLHIMKLKDTILREPASEAAIAADPAKNADCYAQLVNALDDKSLSLIRHDAADDGRKALKLLREHYSGKSKPRILNLYTSLTTIQMEGNETVTDYMIRAENIISALRDAGENMSDGLLVATILNGLPDSFRPLAVHVTQNEYNVTFKDFKRRLRVYEESEKMRTTGPADSVMKTMMKTSTKQSKQGTKTHWKEGEATLTCYKCGEKGHIRTRCTKKVWCSHCKSNTHAESLCRKKGKDGARKVAEEEEDIDDGDQCFMAKHATNERPSVNVKKKGIMVDAGATSHIVNDIAKFKSFDNTFQPDTHSIELADGTKCSGMAQRRGTALIYLLDNEGRQQRAQL</sequence>
<dbReference type="GO" id="GO:0008270">
    <property type="term" value="F:zinc ion binding"/>
    <property type="evidence" value="ECO:0007669"/>
    <property type="project" value="UniProtKB-KW"/>
</dbReference>
<dbReference type="GO" id="GO:0003676">
    <property type="term" value="F:nucleic acid binding"/>
    <property type="evidence" value="ECO:0007669"/>
    <property type="project" value="InterPro"/>
</dbReference>
<dbReference type="PANTHER" id="PTHR47481">
    <property type="match status" value="1"/>
</dbReference>
<dbReference type="Proteomes" id="UP001174136">
    <property type="component" value="Unassembled WGS sequence"/>
</dbReference>